<evidence type="ECO:0000313" key="5">
    <source>
        <dbReference type="EMBL" id="SDF76102.1"/>
    </source>
</evidence>
<dbReference type="PANTHER" id="PTHR22939:SF129">
    <property type="entry name" value="SERINE PROTEASE HTRA2, MITOCHONDRIAL"/>
    <property type="match status" value="1"/>
</dbReference>
<dbReference type="Gene3D" id="2.30.42.10">
    <property type="match status" value="1"/>
</dbReference>
<keyword evidence="6" id="KW-1185">Reference proteome</keyword>
<evidence type="ECO:0000256" key="2">
    <source>
        <dbReference type="ARBA" id="ARBA00022825"/>
    </source>
</evidence>
<sequence>MRRLAFLIVLVALTVPAGSPRADGNPLNAVVEIRTTVPADARTADSLGTERIGGGVLIDSGGLILTIGYLMMESDAVWVTDAAANRVPAETVGYDHETGFGLVRALGPLEATPARLGSFADLTVGDTLLAAGPGGARPTVLIDLRSFAGGWEYLLDTALYTSPPIPNFGGAALFAKDGRLVGIGSLMLRDVIGKLPGNLYVPIDLLPPILGDLLAFGHATSPAQPWIGLYPNEVDGGLVVGRVAPGGPAQTAGIGPGDVILGVGEEPVADMEQLWRKVRALGSAGVAVPLKVLGGSGVRDVVVTSRDRRGWLKLERSY</sequence>
<reference evidence="5 6" key="1">
    <citation type="submission" date="2016-10" db="EMBL/GenBank/DDBJ databases">
        <authorList>
            <person name="Varghese N."/>
            <person name="Submissions S."/>
        </authorList>
    </citation>
    <scope>NUCLEOTIDE SEQUENCE [LARGE SCALE GENOMIC DNA]</scope>
    <source>
        <strain evidence="5 6">DSM 18839</strain>
    </source>
</reference>
<dbReference type="InterPro" id="IPR009003">
    <property type="entry name" value="Peptidase_S1_PA"/>
</dbReference>
<proteinExistence type="inferred from homology"/>
<dbReference type="EMBL" id="FNBW01000006">
    <property type="protein sequence ID" value="SDF76102.1"/>
    <property type="molecule type" value="Genomic_DNA"/>
</dbReference>
<dbReference type="SUPFAM" id="SSF50494">
    <property type="entry name" value="Trypsin-like serine proteases"/>
    <property type="match status" value="1"/>
</dbReference>
<gene>
    <name evidence="5" type="ORF">SAMN05660686_02241</name>
</gene>
<dbReference type="PROSITE" id="PS50106">
    <property type="entry name" value="PDZ"/>
    <property type="match status" value="1"/>
</dbReference>
<dbReference type="SMART" id="SM00228">
    <property type="entry name" value="PDZ"/>
    <property type="match status" value="1"/>
</dbReference>
<keyword evidence="2" id="KW-0378">Hydrolase</keyword>
<dbReference type="RefSeq" id="WP_093150296.1">
    <property type="nucleotide sequence ID" value="NZ_FNBW01000006.1"/>
</dbReference>
<comment type="similarity">
    <text evidence="1">Belongs to the peptidase S1C family.</text>
</comment>
<evidence type="ECO:0000313" key="6">
    <source>
        <dbReference type="Proteomes" id="UP000198615"/>
    </source>
</evidence>
<dbReference type="InterPro" id="IPR001478">
    <property type="entry name" value="PDZ"/>
</dbReference>
<evidence type="ECO:0000256" key="3">
    <source>
        <dbReference type="SAM" id="SignalP"/>
    </source>
</evidence>
<feature type="domain" description="PDZ" evidence="4">
    <location>
        <begin position="213"/>
        <end position="271"/>
    </location>
</feature>
<feature type="chain" id="PRO_5034904666" evidence="3">
    <location>
        <begin position="23"/>
        <end position="318"/>
    </location>
</feature>
<dbReference type="PANTHER" id="PTHR22939">
    <property type="entry name" value="SERINE PROTEASE FAMILY S1C HTRA-RELATED"/>
    <property type="match status" value="1"/>
</dbReference>
<dbReference type="Pfam" id="PF00595">
    <property type="entry name" value="PDZ"/>
    <property type="match status" value="1"/>
</dbReference>
<protein>
    <submittedName>
        <fullName evidence="5">Serine protease, S1-C subfamily, contains C-terminal PDZ domain</fullName>
    </submittedName>
</protein>
<dbReference type="Proteomes" id="UP000198615">
    <property type="component" value="Unassembled WGS sequence"/>
</dbReference>
<organism evidence="5 6">
    <name type="scientific">Thalassobaculum litoreum DSM 18839</name>
    <dbReference type="NCBI Taxonomy" id="1123362"/>
    <lineage>
        <taxon>Bacteria</taxon>
        <taxon>Pseudomonadati</taxon>
        <taxon>Pseudomonadota</taxon>
        <taxon>Alphaproteobacteria</taxon>
        <taxon>Rhodospirillales</taxon>
        <taxon>Thalassobaculaceae</taxon>
        <taxon>Thalassobaculum</taxon>
    </lineage>
</organism>
<comment type="caution">
    <text evidence="5">The sequence shown here is derived from an EMBL/GenBank/DDBJ whole genome shotgun (WGS) entry which is preliminary data.</text>
</comment>
<keyword evidence="3" id="KW-0732">Signal</keyword>
<dbReference type="Gene3D" id="2.40.10.120">
    <property type="match status" value="1"/>
</dbReference>
<feature type="signal peptide" evidence="3">
    <location>
        <begin position="1"/>
        <end position="22"/>
    </location>
</feature>
<dbReference type="InterPro" id="IPR036034">
    <property type="entry name" value="PDZ_sf"/>
</dbReference>
<dbReference type="SUPFAM" id="SSF50156">
    <property type="entry name" value="PDZ domain-like"/>
    <property type="match status" value="1"/>
</dbReference>
<dbReference type="GO" id="GO:0006508">
    <property type="term" value="P:proteolysis"/>
    <property type="evidence" value="ECO:0007669"/>
    <property type="project" value="UniProtKB-KW"/>
</dbReference>
<name>A0A8G2EYR5_9PROT</name>
<dbReference type="AlphaFoldDB" id="A0A8G2EYR5"/>
<evidence type="ECO:0000259" key="4">
    <source>
        <dbReference type="PROSITE" id="PS50106"/>
    </source>
</evidence>
<keyword evidence="5" id="KW-0645">Protease</keyword>
<accession>A0A8G2EYR5</accession>
<keyword evidence="2" id="KW-0720">Serine protease</keyword>
<dbReference type="GO" id="GO:0008233">
    <property type="term" value="F:peptidase activity"/>
    <property type="evidence" value="ECO:0007669"/>
    <property type="project" value="UniProtKB-KW"/>
</dbReference>
<evidence type="ECO:0000256" key="1">
    <source>
        <dbReference type="ARBA" id="ARBA00010541"/>
    </source>
</evidence>
<dbReference type="OrthoDB" id="7296822at2"/>
<dbReference type="Pfam" id="PF13365">
    <property type="entry name" value="Trypsin_2"/>
    <property type="match status" value="1"/>
</dbReference>